<reference evidence="2 3" key="1">
    <citation type="submission" date="2022-10" db="EMBL/GenBank/DDBJ databases">
        <title>Roseococcus glaciei nov., sp. nov., isolated from glacier.</title>
        <authorList>
            <person name="Liu Q."/>
            <person name="Xin Y.-H."/>
        </authorList>
    </citation>
    <scope>NUCLEOTIDE SEQUENCE [LARGE SCALE GENOMIC DNA]</scope>
    <source>
        <strain evidence="2 3">MDT2-1-1</strain>
    </source>
</reference>
<comment type="caution">
    <text evidence="2">The sequence shown here is derived from an EMBL/GenBank/DDBJ whole genome shotgun (WGS) entry which is preliminary data.</text>
</comment>
<dbReference type="RefSeq" id="WP_301588192.1">
    <property type="nucleotide sequence ID" value="NZ_JAPFQI010000001.1"/>
</dbReference>
<dbReference type="EMBL" id="JAPFQI010000001">
    <property type="protein sequence ID" value="MCW8084553.1"/>
    <property type="molecule type" value="Genomic_DNA"/>
</dbReference>
<keyword evidence="3" id="KW-1185">Reference proteome</keyword>
<name>A0ABT3NQW6_9PROT</name>
<feature type="region of interest" description="Disordered" evidence="1">
    <location>
        <begin position="1"/>
        <end position="20"/>
    </location>
</feature>
<feature type="region of interest" description="Disordered" evidence="1">
    <location>
        <begin position="120"/>
        <end position="140"/>
    </location>
</feature>
<evidence type="ECO:0000256" key="1">
    <source>
        <dbReference type="SAM" id="MobiDB-lite"/>
    </source>
</evidence>
<dbReference type="Proteomes" id="UP001526430">
    <property type="component" value="Unassembled WGS sequence"/>
</dbReference>
<feature type="compositionally biased region" description="Pro residues" evidence="1">
    <location>
        <begin position="1"/>
        <end position="12"/>
    </location>
</feature>
<evidence type="ECO:0000313" key="2">
    <source>
        <dbReference type="EMBL" id="MCW8084553.1"/>
    </source>
</evidence>
<proteinExistence type="predicted"/>
<sequence length="173" mass="17623">MRTPPAPPPPPELSGGPSALPAPEVARLAARDFDAQGAGLEGRPAATALAVARLEFLSRALSPGGAMAGFPDSFRFVMNRAVEEGRQALGIEPRAAPDAVIDALVEASRALAAGREPSLGPPVFRNAQPTPRERLQVPGPLPNAALATAALAEEVARRNSGAANTAFGVSPSP</sequence>
<protein>
    <submittedName>
        <fullName evidence="2">Uncharacterized protein</fullName>
    </submittedName>
</protein>
<evidence type="ECO:0000313" key="3">
    <source>
        <dbReference type="Proteomes" id="UP001526430"/>
    </source>
</evidence>
<organism evidence="2 3">
    <name type="scientific">Sabulicella glaciei</name>
    <dbReference type="NCBI Taxonomy" id="2984948"/>
    <lineage>
        <taxon>Bacteria</taxon>
        <taxon>Pseudomonadati</taxon>
        <taxon>Pseudomonadota</taxon>
        <taxon>Alphaproteobacteria</taxon>
        <taxon>Acetobacterales</taxon>
        <taxon>Acetobacteraceae</taxon>
        <taxon>Sabulicella</taxon>
    </lineage>
</organism>
<gene>
    <name evidence="2" type="ORF">OF850_02845</name>
</gene>
<accession>A0ABT3NQW6</accession>